<evidence type="ECO:0000256" key="10">
    <source>
        <dbReference type="RuleBase" id="RU363035"/>
    </source>
</evidence>
<keyword evidence="5 10" id="KW-0067">ATP-binding</keyword>
<evidence type="ECO:0000256" key="9">
    <source>
        <dbReference type="ARBA" id="ARBA00047552"/>
    </source>
</evidence>
<dbReference type="OrthoDB" id="629407at2759"/>
<evidence type="ECO:0000256" key="7">
    <source>
        <dbReference type="ARBA" id="ARBA00023146"/>
    </source>
</evidence>
<dbReference type="InterPro" id="IPR009008">
    <property type="entry name" value="Val/Leu/Ile-tRNA-synth_edit"/>
</dbReference>
<dbReference type="SUPFAM" id="SSF50677">
    <property type="entry name" value="ValRS/IleRS/LeuRS editing domain"/>
    <property type="match status" value="1"/>
</dbReference>
<dbReference type="EMBL" id="MBFS01001300">
    <property type="protein sequence ID" value="PVV01181.1"/>
    <property type="molecule type" value="Genomic_DNA"/>
</dbReference>
<dbReference type="InterPro" id="IPR002303">
    <property type="entry name" value="Valyl-tRNA_ligase"/>
</dbReference>
<dbReference type="EC" id="6.1.1.9" evidence="2"/>
<reference evidence="12 13" key="1">
    <citation type="journal article" date="2018" name="MBio">
        <title>Comparative Genomics Reveals the Core Gene Toolbox for the Fungus-Insect Symbiosis.</title>
        <authorList>
            <person name="Wang Y."/>
            <person name="Stata M."/>
            <person name="Wang W."/>
            <person name="Stajich J.E."/>
            <person name="White M.M."/>
            <person name="Moncalvo J.M."/>
        </authorList>
    </citation>
    <scope>NUCLEOTIDE SEQUENCE [LARGE SCALE GENOMIC DNA]</scope>
    <source>
        <strain evidence="12 13">SC-DP-2</strain>
    </source>
</reference>
<evidence type="ECO:0000313" key="13">
    <source>
        <dbReference type="Proteomes" id="UP000245609"/>
    </source>
</evidence>
<evidence type="ECO:0000256" key="2">
    <source>
        <dbReference type="ARBA" id="ARBA00013169"/>
    </source>
</evidence>
<gene>
    <name evidence="12" type="ORF">BB560_004412</name>
</gene>
<dbReference type="PANTHER" id="PTHR11946:SF109">
    <property type="entry name" value="VALINE--TRNA LIGASE"/>
    <property type="match status" value="1"/>
</dbReference>
<evidence type="ECO:0000256" key="5">
    <source>
        <dbReference type="ARBA" id="ARBA00022840"/>
    </source>
</evidence>
<dbReference type="GO" id="GO:0006438">
    <property type="term" value="P:valyl-tRNA aminoacylation"/>
    <property type="evidence" value="ECO:0007669"/>
    <property type="project" value="InterPro"/>
</dbReference>
<dbReference type="Gene3D" id="3.90.740.10">
    <property type="entry name" value="Valyl/Leucyl/Isoleucyl-tRNA synthetase, editing domain"/>
    <property type="match status" value="1"/>
</dbReference>
<comment type="similarity">
    <text evidence="1 10">Belongs to the class-I aminoacyl-tRNA synthetase family.</text>
</comment>
<dbReference type="GO" id="GO:0002161">
    <property type="term" value="F:aminoacyl-tRNA deacylase activity"/>
    <property type="evidence" value="ECO:0007669"/>
    <property type="project" value="InterPro"/>
</dbReference>
<keyword evidence="6 10" id="KW-0648">Protein biosynthesis</keyword>
<dbReference type="InterPro" id="IPR002300">
    <property type="entry name" value="aa-tRNA-synth_Ia"/>
</dbReference>
<evidence type="ECO:0000256" key="3">
    <source>
        <dbReference type="ARBA" id="ARBA00022598"/>
    </source>
</evidence>
<dbReference type="SUPFAM" id="SSF52374">
    <property type="entry name" value="Nucleotidylyl transferase"/>
    <property type="match status" value="1"/>
</dbReference>
<dbReference type="GO" id="GO:0005524">
    <property type="term" value="F:ATP binding"/>
    <property type="evidence" value="ECO:0007669"/>
    <property type="project" value="UniProtKB-KW"/>
</dbReference>
<keyword evidence="13" id="KW-1185">Reference proteome</keyword>
<evidence type="ECO:0000313" key="12">
    <source>
        <dbReference type="EMBL" id="PVV01181.1"/>
    </source>
</evidence>
<dbReference type="Proteomes" id="UP000245609">
    <property type="component" value="Unassembled WGS sequence"/>
</dbReference>
<dbReference type="STRING" id="133381.A0A2T9Z9B1"/>
<organism evidence="12 13">
    <name type="scientific">Smittium megazygosporum</name>
    <dbReference type="NCBI Taxonomy" id="133381"/>
    <lineage>
        <taxon>Eukaryota</taxon>
        <taxon>Fungi</taxon>
        <taxon>Fungi incertae sedis</taxon>
        <taxon>Zoopagomycota</taxon>
        <taxon>Kickxellomycotina</taxon>
        <taxon>Harpellomycetes</taxon>
        <taxon>Harpellales</taxon>
        <taxon>Legeriomycetaceae</taxon>
        <taxon>Smittium</taxon>
    </lineage>
</organism>
<dbReference type="InterPro" id="IPR001412">
    <property type="entry name" value="aa-tRNA-synth_I_CS"/>
</dbReference>
<comment type="catalytic activity">
    <reaction evidence="9">
        <text>tRNA(Val) + L-valine + ATP = L-valyl-tRNA(Val) + AMP + diphosphate</text>
        <dbReference type="Rhea" id="RHEA:10704"/>
        <dbReference type="Rhea" id="RHEA-COMP:9672"/>
        <dbReference type="Rhea" id="RHEA-COMP:9708"/>
        <dbReference type="ChEBI" id="CHEBI:30616"/>
        <dbReference type="ChEBI" id="CHEBI:33019"/>
        <dbReference type="ChEBI" id="CHEBI:57762"/>
        <dbReference type="ChEBI" id="CHEBI:78442"/>
        <dbReference type="ChEBI" id="CHEBI:78537"/>
        <dbReference type="ChEBI" id="CHEBI:456215"/>
        <dbReference type="EC" id="6.1.1.9"/>
    </reaction>
</comment>
<dbReference type="GO" id="GO:0005829">
    <property type="term" value="C:cytosol"/>
    <property type="evidence" value="ECO:0007669"/>
    <property type="project" value="TreeGrafter"/>
</dbReference>
<dbReference type="InterPro" id="IPR014729">
    <property type="entry name" value="Rossmann-like_a/b/a_fold"/>
</dbReference>
<protein>
    <recommendedName>
        <fullName evidence="2">valine--tRNA ligase</fullName>
        <ecNumber evidence="2">6.1.1.9</ecNumber>
    </recommendedName>
    <alternativeName>
        <fullName evidence="8">Valyl-tRNA synthetase</fullName>
    </alternativeName>
</protein>
<evidence type="ECO:0000256" key="4">
    <source>
        <dbReference type="ARBA" id="ARBA00022741"/>
    </source>
</evidence>
<dbReference type="PROSITE" id="PS00178">
    <property type="entry name" value="AA_TRNA_LIGASE_I"/>
    <property type="match status" value="1"/>
</dbReference>
<name>A0A2T9Z9B1_9FUNG</name>
<evidence type="ECO:0000256" key="1">
    <source>
        <dbReference type="ARBA" id="ARBA00005594"/>
    </source>
</evidence>
<dbReference type="Gene3D" id="3.40.50.620">
    <property type="entry name" value="HUPs"/>
    <property type="match status" value="2"/>
</dbReference>
<evidence type="ECO:0000256" key="6">
    <source>
        <dbReference type="ARBA" id="ARBA00022917"/>
    </source>
</evidence>
<keyword evidence="3 10" id="KW-0436">Ligase</keyword>
<evidence type="ECO:0000259" key="11">
    <source>
        <dbReference type="Pfam" id="PF00133"/>
    </source>
</evidence>
<feature type="domain" description="Aminoacyl-tRNA synthetase class Ia" evidence="11">
    <location>
        <begin position="55"/>
        <end position="564"/>
    </location>
</feature>
<comment type="caution">
    <text evidence="12">The sequence shown here is derived from an EMBL/GenBank/DDBJ whole genome shotgun (WGS) entry which is preliminary data.</text>
</comment>
<accession>A0A2T9Z9B1</accession>
<keyword evidence="7 10" id="KW-0030">Aminoacyl-tRNA synthetase</keyword>
<proteinExistence type="inferred from homology"/>
<dbReference type="GO" id="GO:0004832">
    <property type="term" value="F:valine-tRNA ligase activity"/>
    <property type="evidence" value="ECO:0007669"/>
    <property type="project" value="UniProtKB-EC"/>
</dbReference>
<keyword evidence="4 10" id="KW-0547">Nucleotide-binding</keyword>
<evidence type="ECO:0000256" key="8">
    <source>
        <dbReference type="ARBA" id="ARBA00029936"/>
    </source>
</evidence>
<sequence>MFKSFLSPQPASRINSRLLLKKRLLIPSILALCVKNNYSATSRKTYKPSEIEQKWSDFWVSNKLYSKWYTDPQGSVPDPKDEFNMLAPPPNVTGTLHLGHAMTTYIQDLYARWYRMNGYKVNWVPGTDHAGISTQVIVEKYLKKEKKVNRYQLGRENFISEVLNWKNSRQSIIRNQQKKLGASMNWDMEYFTMDENHSEIVQSAFIRLFNDGLIYRDTKIVNWCCALKSVISDIEVNRVTIDTPTFLKVPDSSSKQLLGALYEISYKVVDCQQNYLGNISVETTRPETILGDVAIAVHPLDDRYKVVKMDFGTGAVKVTPSHDLDDYECGKRHNLPQRRVIGFDGSTFEKNKAFSTSISQCSRTGDVIEPMIIPQWYIKMEKMAELAVKYVDNGDITLIPKKFESIWNQWLHNTEDWCISRQLWWGHQIPAYEISFNESGDQIENKDTPPFSPFWLVATSPQEAKEKALEKLNQGAPIYQDKHISSKRDEDVLDTWFSSGLLPLSAFNRNPNSSSSFDESQKKALSTLLETGNDIIFFWVARMVMLCSYFSKNPPFETVLFHSMNKTNNSFIST</sequence>
<dbReference type="AlphaFoldDB" id="A0A2T9Z9B1"/>
<dbReference type="FunFam" id="3.40.50.620:FF:000020">
    <property type="entry name" value="Valine--tRNA ligase, mitochondrial"/>
    <property type="match status" value="1"/>
</dbReference>
<dbReference type="Pfam" id="PF00133">
    <property type="entry name" value="tRNA-synt_1"/>
    <property type="match status" value="1"/>
</dbReference>
<dbReference type="PANTHER" id="PTHR11946">
    <property type="entry name" value="VALYL-TRNA SYNTHETASES"/>
    <property type="match status" value="1"/>
</dbReference>
<dbReference type="PRINTS" id="PR00986">
    <property type="entry name" value="TRNASYNTHVAL"/>
</dbReference>